<dbReference type="PANTHER" id="PTHR46141">
    <property type="entry name" value="SODIUM LEAK CHANNEL NON-SELECTIVE PROTEIN"/>
    <property type="match status" value="1"/>
</dbReference>
<evidence type="ECO:0000256" key="3">
    <source>
        <dbReference type="ARBA" id="ARBA00022989"/>
    </source>
</evidence>
<evidence type="ECO:0000256" key="5">
    <source>
        <dbReference type="SAM" id="Phobius"/>
    </source>
</evidence>
<dbReference type="InterPro" id="IPR005821">
    <property type="entry name" value="Ion_trans_dom"/>
</dbReference>
<dbReference type="GO" id="GO:0005261">
    <property type="term" value="F:monoatomic cation channel activity"/>
    <property type="evidence" value="ECO:0007669"/>
    <property type="project" value="InterPro"/>
</dbReference>
<keyword evidence="2 5" id="KW-0812">Transmembrane</keyword>
<dbReference type="Gene3D" id="1.20.120.350">
    <property type="entry name" value="Voltage-gated potassium channels. Chain C"/>
    <property type="match status" value="1"/>
</dbReference>
<dbReference type="GO" id="GO:0032230">
    <property type="term" value="P:positive regulation of synaptic transmission, GABAergic"/>
    <property type="evidence" value="ECO:0007669"/>
    <property type="project" value="TreeGrafter"/>
</dbReference>
<keyword evidence="7" id="KW-1185">Reference proteome</keyword>
<dbReference type="GO" id="GO:0005886">
    <property type="term" value="C:plasma membrane"/>
    <property type="evidence" value="ECO:0007669"/>
    <property type="project" value="TreeGrafter"/>
</dbReference>
<protein>
    <submittedName>
        <fullName evidence="8">Sodium leak channel non-selective protein-like</fullName>
    </submittedName>
</protein>
<feature type="transmembrane region" description="Helical" evidence="5">
    <location>
        <begin position="50"/>
        <end position="70"/>
    </location>
</feature>
<dbReference type="GeneID" id="108252667"/>
<evidence type="ECO:0000256" key="1">
    <source>
        <dbReference type="ARBA" id="ARBA00004141"/>
    </source>
</evidence>
<dbReference type="AlphaFoldDB" id="A0A1S4EE79"/>
<evidence type="ECO:0000313" key="8">
    <source>
        <dbReference type="RefSeq" id="XP_017300495.1"/>
    </source>
</evidence>
<organism evidence="7 8">
    <name type="scientific">Diaphorina citri</name>
    <name type="common">Asian citrus psyllid</name>
    <dbReference type="NCBI Taxonomy" id="121845"/>
    <lineage>
        <taxon>Eukaryota</taxon>
        <taxon>Metazoa</taxon>
        <taxon>Ecdysozoa</taxon>
        <taxon>Arthropoda</taxon>
        <taxon>Hexapoda</taxon>
        <taxon>Insecta</taxon>
        <taxon>Pterygota</taxon>
        <taxon>Neoptera</taxon>
        <taxon>Paraneoptera</taxon>
        <taxon>Hemiptera</taxon>
        <taxon>Sternorrhyncha</taxon>
        <taxon>Psylloidea</taxon>
        <taxon>Psyllidae</taxon>
        <taxon>Diaphorininae</taxon>
        <taxon>Diaphorina</taxon>
    </lineage>
</organism>
<dbReference type="GO" id="GO:0032224">
    <property type="term" value="P:positive regulation of synaptic transmission, cholinergic"/>
    <property type="evidence" value="ECO:0007669"/>
    <property type="project" value="TreeGrafter"/>
</dbReference>
<feature type="transmembrane region" description="Helical" evidence="5">
    <location>
        <begin position="82"/>
        <end position="105"/>
    </location>
</feature>
<sequence length="239" mass="27322">RRPIPEKSASQVLVSDGTVGWKLVTLDENKQEGLAPMVCQRFLKSAYFRLLIMVAILANAIIMATMNFQHDGRPRNVFYEKYYPIEVCFTLFLDLEALFKIWCLGFNGYIQHSYHKFELMLCAMTTLHIIPQLYLSPLTYFQGCDMFVRPILPYGVYISYADSGKLESSVEMHVVDIGGQDVICLYVPYYHTECSFLMLIPGCDMFVSPILPYGVYIPYADSGKLESSVEMHVVDIRGQ</sequence>
<name>A0A1S4EE79_DIACI</name>
<evidence type="ECO:0000313" key="7">
    <source>
        <dbReference type="Proteomes" id="UP000079169"/>
    </source>
</evidence>
<gene>
    <name evidence="8" type="primary">LOC108252667</name>
</gene>
<proteinExistence type="predicted"/>
<dbReference type="RefSeq" id="XP_017300495.1">
    <property type="nucleotide sequence ID" value="XM_017445006.1"/>
</dbReference>
<keyword evidence="3 5" id="KW-1133">Transmembrane helix</keyword>
<evidence type="ECO:0000256" key="2">
    <source>
        <dbReference type="ARBA" id="ARBA00022692"/>
    </source>
</evidence>
<comment type="subcellular location">
    <subcellularLocation>
        <location evidence="1">Membrane</location>
        <topology evidence="1">Multi-pass membrane protein</topology>
    </subcellularLocation>
</comment>
<dbReference type="KEGG" id="dci:108252667"/>
<feature type="domain" description="Ion transport" evidence="6">
    <location>
        <begin position="46"/>
        <end position="131"/>
    </location>
</feature>
<feature type="transmembrane region" description="Helical" evidence="5">
    <location>
        <begin position="117"/>
        <end position="135"/>
    </location>
</feature>
<dbReference type="InterPro" id="IPR027359">
    <property type="entry name" value="Volt_channel_dom_sf"/>
</dbReference>
<dbReference type="PaxDb" id="121845-A0A1S4EE79"/>
<evidence type="ECO:0000256" key="4">
    <source>
        <dbReference type="ARBA" id="ARBA00023136"/>
    </source>
</evidence>
<dbReference type="STRING" id="121845.A0A1S4EE79"/>
<dbReference type="Proteomes" id="UP000079169">
    <property type="component" value="Unplaced"/>
</dbReference>
<dbReference type="Pfam" id="PF00520">
    <property type="entry name" value="Ion_trans"/>
    <property type="match status" value="1"/>
</dbReference>
<dbReference type="PANTHER" id="PTHR46141:SF1">
    <property type="entry name" value="SODIUM LEAK CHANNEL NALCN"/>
    <property type="match status" value="1"/>
</dbReference>
<keyword evidence="4 5" id="KW-0472">Membrane</keyword>
<accession>A0A1S4EE79</accession>
<feature type="non-terminal residue" evidence="8">
    <location>
        <position position="1"/>
    </location>
</feature>
<dbReference type="InterPro" id="IPR028823">
    <property type="entry name" value="NALCN"/>
</dbReference>
<evidence type="ECO:0000259" key="6">
    <source>
        <dbReference type="Pfam" id="PF00520"/>
    </source>
</evidence>
<reference evidence="8" key="1">
    <citation type="submission" date="2025-08" db="UniProtKB">
        <authorList>
            <consortium name="RefSeq"/>
        </authorList>
    </citation>
    <scope>IDENTIFICATION</scope>
</reference>